<feature type="compositionally biased region" description="Basic and acidic residues" evidence="1">
    <location>
        <begin position="20"/>
        <end position="36"/>
    </location>
</feature>
<sequence>MAGSEAQRPGLRKTGGGGGEETRSVNESRAGHEWHRPMLHGQTQTLTLVASALVCSECRREAEGCLIPYQARPGGACSPKLDWCTVHILGF</sequence>
<feature type="region of interest" description="Disordered" evidence="1">
    <location>
        <begin position="1"/>
        <end position="38"/>
    </location>
</feature>
<dbReference type="EMBL" id="OZ035840">
    <property type="protein sequence ID" value="CAL1588158.1"/>
    <property type="molecule type" value="Genomic_DNA"/>
</dbReference>
<proteinExistence type="predicted"/>
<dbReference type="AlphaFoldDB" id="A0AAV2KHW9"/>
<organism evidence="2 3">
    <name type="scientific">Knipowitschia caucasica</name>
    <name type="common">Caucasian dwarf goby</name>
    <name type="synonym">Pomatoschistus caucasicus</name>
    <dbReference type="NCBI Taxonomy" id="637954"/>
    <lineage>
        <taxon>Eukaryota</taxon>
        <taxon>Metazoa</taxon>
        <taxon>Chordata</taxon>
        <taxon>Craniata</taxon>
        <taxon>Vertebrata</taxon>
        <taxon>Euteleostomi</taxon>
        <taxon>Actinopterygii</taxon>
        <taxon>Neopterygii</taxon>
        <taxon>Teleostei</taxon>
        <taxon>Neoteleostei</taxon>
        <taxon>Acanthomorphata</taxon>
        <taxon>Gobiaria</taxon>
        <taxon>Gobiiformes</taxon>
        <taxon>Gobioidei</taxon>
        <taxon>Gobiidae</taxon>
        <taxon>Gobiinae</taxon>
        <taxon>Knipowitschia</taxon>
    </lineage>
</organism>
<name>A0AAV2KHW9_KNICA</name>
<accession>A0AAV2KHW9</accession>
<evidence type="ECO:0000313" key="3">
    <source>
        <dbReference type="Proteomes" id="UP001497482"/>
    </source>
</evidence>
<dbReference type="Proteomes" id="UP001497482">
    <property type="component" value="Chromosome 18"/>
</dbReference>
<keyword evidence="3" id="KW-1185">Reference proteome</keyword>
<evidence type="ECO:0000313" key="2">
    <source>
        <dbReference type="EMBL" id="CAL1588158.1"/>
    </source>
</evidence>
<reference evidence="2 3" key="1">
    <citation type="submission" date="2024-04" db="EMBL/GenBank/DDBJ databases">
        <authorList>
            <person name="Waldvogel A.-M."/>
            <person name="Schoenle A."/>
        </authorList>
    </citation>
    <scope>NUCLEOTIDE SEQUENCE [LARGE SCALE GENOMIC DNA]</scope>
</reference>
<gene>
    <name evidence="2" type="ORF">KC01_LOCUS18009</name>
</gene>
<evidence type="ECO:0000256" key="1">
    <source>
        <dbReference type="SAM" id="MobiDB-lite"/>
    </source>
</evidence>
<protein>
    <submittedName>
        <fullName evidence="2">Uncharacterized protein</fullName>
    </submittedName>
</protein>